<dbReference type="InterPro" id="IPR012677">
    <property type="entry name" value="Nucleotide-bd_a/b_plait_sf"/>
</dbReference>
<feature type="compositionally biased region" description="Low complexity" evidence="2">
    <location>
        <begin position="474"/>
        <end position="507"/>
    </location>
</feature>
<feature type="region of interest" description="Disordered" evidence="2">
    <location>
        <begin position="448"/>
        <end position="517"/>
    </location>
</feature>
<accession>A0ABR2EUL6</accession>
<dbReference type="Gene3D" id="3.30.70.330">
    <property type="match status" value="1"/>
</dbReference>
<organism evidence="4 5">
    <name type="scientific">Hibiscus sabdariffa</name>
    <name type="common">roselle</name>
    <dbReference type="NCBI Taxonomy" id="183260"/>
    <lineage>
        <taxon>Eukaryota</taxon>
        <taxon>Viridiplantae</taxon>
        <taxon>Streptophyta</taxon>
        <taxon>Embryophyta</taxon>
        <taxon>Tracheophyta</taxon>
        <taxon>Spermatophyta</taxon>
        <taxon>Magnoliopsida</taxon>
        <taxon>eudicotyledons</taxon>
        <taxon>Gunneridae</taxon>
        <taxon>Pentapetalae</taxon>
        <taxon>rosids</taxon>
        <taxon>malvids</taxon>
        <taxon>Malvales</taxon>
        <taxon>Malvaceae</taxon>
        <taxon>Malvoideae</taxon>
        <taxon>Hibiscus</taxon>
    </lineage>
</organism>
<dbReference type="SUPFAM" id="SSF54928">
    <property type="entry name" value="RNA-binding domain, RBD"/>
    <property type="match status" value="1"/>
</dbReference>
<keyword evidence="1" id="KW-0694">RNA-binding</keyword>
<dbReference type="CDD" id="cd00590">
    <property type="entry name" value="RRM_SF"/>
    <property type="match status" value="1"/>
</dbReference>
<sequence length="517" mass="57068">MMKMASKFRAAAARNPTIANTREVYRDIDTAWNNPLEASWTVFVDRISRWVSISALWELFSHHGRVLRVFIPSINRKANYRDVTFAFVTMASREDMDKAINNLDKTIIDGQVNGVGKSSVSRVVGTSNAVGKGNKTGLDAKTYRDVLLDHPRKEEIGITNKFPPDEEGVDRVGKKTLLDFKIPVKDSEWLKCYMVGVIKNSLEYDFVQQALLNDGIEVKVSKCGVDFDSFVIIFKSVSVMEETWRNKREALCYWFDHLGPLLLNNVPHYFCSVLLYGVPLYCWHDSFFMALGNRWGTYVGLDEETLLKSRLDVAKMIIRIASPLEVPDKITVSFMGVPYCIKVKLGGRGEDQANFDPGVSMEKFTDVWSDSVSMESDKENGANGSKEIAPGVALVGGSGGVSHFDSARGQEFHGSTNEGVNFGTIPPGNMEINLDVDNKDEEINVVGRRSNQSDNVVDNNGSNLVIGGNGPTKSGPSKQQSSSLISDNSSELGPISSLLHLNHSSLSGNVPKADEFS</sequence>
<dbReference type="InterPro" id="IPR035979">
    <property type="entry name" value="RBD_domain_sf"/>
</dbReference>
<feature type="domain" description="RRM" evidence="3">
    <location>
        <begin position="40"/>
        <end position="120"/>
    </location>
</feature>
<keyword evidence="5" id="KW-1185">Reference proteome</keyword>
<dbReference type="Proteomes" id="UP001472677">
    <property type="component" value="Unassembled WGS sequence"/>
</dbReference>
<name>A0ABR2EUL6_9ROSI</name>
<evidence type="ECO:0000259" key="3">
    <source>
        <dbReference type="PROSITE" id="PS50102"/>
    </source>
</evidence>
<dbReference type="Pfam" id="PF00076">
    <property type="entry name" value="RRM_1"/>
    <property type="match status" value="1"/>
</dbReference>
<dbReference type="InterPro" id="IPR000504">
    <property type="entry name" value="RRM_dom"/>
</dbReference>
<proteinExistence type="predicted"/>
<evidence type="ECO:0000256" key="2">
    <source>
        <dbReference type="SAM" id="MobiDB-lite"/>
    </source>
</evidence>
<evidence type="ECO:0000313" key="5">
    <source>
        <dbReference type="Proteomes" id="UP001472677"/>
    </source>
</evidence>
<gene>
    <name evidence="4" type="ORF">V6N12_059276</name>
</gene>
<evidence type="ECO:0000256" key="1">
    <source>
        <dbReference type="PROSITE-ProRule" id="PRU00176"/>
    </source>
</evidence>
<evidence type="ECO:0000313" key="4">
    <source>
        <dbReference type="EMBL" id="KAK8565722.1"/>
    </source>
</evidence>
<feature type="compositionally biased region" description="Polar residues" evidence="2">
    <location>
        <begin position="449"/>
        <end position="463"/>
    </location>
</feature>
<comment type="caution">
    <text evidence="4">The sequence shown here is derived from an EMBL/GenBank/DDBJ whole genome shotgun (WGS) entry which is preliminary data.</text>
</comment>
<reference evidence="4 5" key="1">
    <citation type="journal article" date="2024" name="G3 (Bethesda)">
        <title>Genome assembly of Hibiscus sabdariffa L. provides insights into metabolisms of medicinal natural products.</title>
        <authorList>
            <person name="Kim T."/>
        </authorList>
    </citation>
    <scope>NUCLEOTIDE SEQUENCE [LARGE SCALE GENOMIC DNA]</scope>
    <source>
        <strain evidence="4">TK-2024</strain>
        <tissue evidence="4">Old leaves</tissue>
    </source>
</reference>
<dbReference type="SMART" id="SM00360">
    <property type="entry name" value="RRM"/>
    <property type="match status" value="1"/>
</dbReference>
<dbReference type="PROSITE" id="PS50102">
    <property type="entry name" value="RRM"/>
    <property type="match status" value="1"/>
</dbReference>
<protein>
    <recommendedName>
        <fullName evidence="3">RRM domain-containing protein</fullName>
    </recommendedName>
</protein>
<dbReference type="EMBL" id="JBBPBM010000010">
    <property type="protein sequence ID" value="KAK8565722.1"/>
    <property type="molecule type" value="Genomic_DNA"/>
</dbReference>